<accession>A0A139HC70</accession>
<evidence type="ECO:0000313" key="3">
    <source>
        <dbReference type="Proteomes" id="UP000070133"/>
    </source>
</evidence>
<dbReference type="AlphaFoldDB" id="A0A139HC70"/>
<evidence type="ECO:0000256" key="1">
    <source>
        <dbReference type="SAM" id="MobiDB-lite"/>
    </source>
</evidence>
<feature type="region of interest" description="Disordered" evidence="1">
    <location>
        <begin position="1"/>
        <end position="37"/>
    </location>
</feature>
<comment type="caution">
    <text evidence="2">The sequence shown here is derived from an EMBL/GenBank/DDBJ whole genome shotgun (WGS) entry which is preliminary data.</text>
</comment>
<name>A0A139HC70_9PEZI</name>
<feature type="region of interest" description="Disordered" evidence="1">
    <location>
        <begin position="107"/>
        <end position="132"/>
    </location>
</feature>
<gene>
    <name evidence="2" type="ORF">AC578_4847</name>
</gene>
<protein>
    <submittedName>
        <fullName evidence="2">Uncharacterized protein</fullName>
    </submittedName>
</protein>
<sequence>MFGPLKRATSVDQASYDEKDAMDDNASQYIPCPHRNLPPTPMLDAHLRQANTRARLEEIRDALTHVIEADEQSCLKCVTTNAARALFLYLRDLREIKGNMKYSKTEKKAAKQEMKTMAHQLKKDLKPTLKGR</sequence>
<organism evidence="2 3">
    <name type="scientific">Pseudocercospora eumusae</name>
    <dbReference type="NCBI Taxonomy" id="321146"/>
    <lineage>
        <taxon>Eukaryota</taxon>
        <taxon>Fungi</taxon>
        <taxon>Dikarya</taxon>
        <taxon>Ascomycota</taxon>
        <taxon>Pezizomycotina</taxon>
        <taxon>Dothideomycetes</taxon>
        <taxon>Dothideomycetidae</taxon>
        <taxon>Mycosphaerellales</taxon>
        <taxon>Mycosphaerellaceae</taxon>
        <taxon>Pseudocercospora</taxon>
    </lineage>
</organism>
<keyword evidence="3" id="KW-1185">Reference proteome</keyword>
<dbReference type="OrthoDB" id="419598at2759"/>
<evidence type="ECO:0000313" key="2">
    <source>
        <dbReference type="EMBL" id="KXT00026.1"/>
    </source>
</evidence>
<reference evidence="2 3" key="1">
    <citation type="submission" date="2015-07" db="EMBL/GenBank/DDBJ databases">
        <title>Comparative genomics of the Sigatoka disease complex on banana suggests a link between parallel evolutionary changes in Pseudocercospora fijiensis and Pseudocercospora eumusae and increased virulence on the banana host.</title>
        <authorList>
            <person name="Chang T.-C."/>
            <person name="Salvucci A."/>
            <person name="Crous P.W."/>
            <person name="Stergiopoulos I."/>
        </authorList>
    </citation>
    <scope>NUCLEOTIDE SEQUENCE [LARGE SCALE GENOMIC DNA]</scope>
    <source>
        <strain evidence="2 3">CBS 114824</strain>
    </source>
</reference>
<proteinExistence type="predicted"/>
<dbReference type="Proteomes" id="UP000070133">
    <property type="component" value="Unassembled WGS sequence"/>
</dbReference>
<dbReference type="EMBL" id="LFZN01000081">
    <property type="protein sequence ID" value="KXT00026.1"/>
    <property type="molecule type" value="Genomic_DNA"/>
</dbReference>